<sequence>MSTQQFKRKTLALAVGVALSSMAYANPTGMNVVAGQATSQALGDLLKVTNSPGAVIQWQQFNIDANQTTQFI</sequence>
<evidence type="ECO:0000313" key="3">
    <source>
        <dbReference type="Proteomes" id="UP001156664"/>
    </source>
</evidence>
<keyword evidence="3" id="KW-1185">Reference proteome</keyword>
<proteinExistence type="predicted"/>
<accession>A0ABQ5YTL0</accession>
<evidence type="ECO:0000313" key="2">
    <source>
        <dbReference type="EMBL" id="GLR26782.1"/>
    </source>
</evidence>
<dbReference type="Gene3D" id="2.160.20.10">
    <property type="entry name" value="Single-stranded right-handed beta-helix, Pectin lyase-like"/>
    <property type="match status" value="1"/>
</dbReference>
<keyword evidence="1" id="KW-0732">Signal</keyword>
<evidence type="ECO:0000256" key="1">
    <source>
        <dbReference type="SAM" id="SignalP"/>
    </source>
</evidence>
<reference evidence="3" key="1">
    <citation type="journal article" date="2019" name="Int. J. Syst. Evol. Microbiol.">
        <title>The Global Catalogue of Microorganisms (GCM) 10K type strain sequencing project: providing services to taxonomists for standard genome sequencing and annotation.</title>
        <authorList>
            <consortium name="The Broad Institute Genomics Platform"/>
            <consortium name="The Broad Institute Genome Sequencing Center for Infectious Disease"/>
            <person name="Wu L."/>
            <person name="Ma J."/>
        </authorList>
    </citation>
    <scope>NUCLEOTIDE SEQUENCE [LARGE SCALE GENOMIC DNA]</scope>
    <source>
        <strain evidence="3">NBRC 105857</strain>
    </source>
</reference>
<protein>
    <submittedName>
        <fullName evidence="2">Uncharacterized protein</fullName>
    </submittedName>
</protein>
<dbReference type="Proteomes" id="UP001156664">
    <property type="component" value="Unassembled WGS sequence"/>
</dbReference>
<name>A0ABQ5YTL0_9BURK</name>
<dbReference type="EMBL" id="BSOJ01000018">
    <property type="protein sequence ID" value="GLR26782.1"/>
    <property type="molecule type" value="Genomic_DNA"/>
</dbReference>
<dbReference type="InterPro" id="IPR012334">
    <property type="entry name" value="Pectin_lyas_fold"/>
</dbReference>
<feature type="chain" id="PRO_5046063598" evidence="1">
    <location>
        <begin position="26"/>
        <end position="72"/>
    </location>
</feature>
<gene>
    <name evidence="2" type="ORF">GCM10007875_18720</name>
</gene>
<feature type="signal peptide" evidence="1">
    <location>
        <begin position="1"/>
        <end position="25"/>
    </location>
</feature>
<organism evidence="2 3">
    <name type="scientific">Limnobacter litoralis</name>
    <dbReference type="NCBI Taxonomy" id="481366"/>
    <lineage>
        <taxon>Bacteria</taxon>
        <taxon>Pseudomonadati</taxon>
        <taxon>Pseudomonadota</taxon>
        <taxon>Betaproteobacteria</taxon>
        <taxon>Burkholderiales</taxon>
        <taxon>Burkholderiaceae</taxon>
        <taxon>Limnobacter</taxon>
    </lineage>
</organism>
<comment type="caution">
    <text evidence="2">The sequence shown here is derived from an EMBL/GenBank/DDBJ whole genome shotgun (WGS) entry which is preliminary data.</text>
</comment>